<reference evidence="4 5" key="1">
    <citation type="submission" date="2018-08" db="EMBL/GenBank/DDBJ databases">
        <title>Recombination of ecologically and evolutionarily significant loci maintains genetic cohesion in the Pseudomonas syringae species complex.</title>
        <authorList>
            <person name="Dillon M."/>
            <person name="Thakur S."/>
            <person name="Almeida R.N.D."/>
            <person name="Weir B.S."/>
            <person name="Guttman D.S."/>
        </authorList>
    </citation>
    <scope>NUCLEOTIDE SEQUENCE [LARGE SCALE GENOMIC DNA]</scope>
    <source>
        <strain evidence="4 5">ICMP 13684</strain>
    </source>
</reference>
<feature type="compositionally biased region" description="Basic residues" evidence="1">
    <location>
        <begin position="1"/>
        <end position="10"/>
    </location>
</feature>
<evidence type="ECO:0000313" key="5">
    <source>
        <dbReference type="Proteomes" id="UP000278180"/>
    </source>
</evidence>
<protein>
    <recommendedName>
        <fullName evidence="3">DUF4124 domain-containing protein</fullName>
    </recommendedName>
</protein>
<dbReference type="AlphaFoldDB" id="A0A3M5J1R7"/>
<organism evidence="4 5">
    <name type="scientific">Pseudomonas savastanoi</name>
    <name type="common">Pseudomonas syringae pv. savastanoi</name>
    <dbReference type="NCBI Taxonomy" id="29438"/>
    <lineage>
        <taxon>Bacteria</taxon>
        <taxon>Pseudomonadati</taxon>
        <taxon>Pseudomonadota</taxon>
        <taxon>Gammaproteobacteria</taxon>
        <taxon>Pseudomonadales</taxon>
        <taxon>Pseudomonadaceae</taxon>
        <taxon>Pseudomonas</taxon>
    </lineage>
</organism>
<keyword evidence="2" id="KW-0812">Transmembrane</keyword>
<feature type="domain" description="DUF4124" evidence="3">
    <location>
        <begin position="95"/>
        <end position="139"/>
    </location>
</feature>
<comment type="caution">
    <text evidence="4">The sequence shown here is derived from an EMBL/GenBank/DDBJ whole genome shotgun (WGS) entry which is preliminary data.</text>
</comment>
<evidence type="ECO:0000313" key="4">
    <source>
        <dbReference type="EMBL" id="RMT16880.1"/>
    </source>
</evidence>
<keyword evidence="2" id="KW-0472">Membrane</keyword>
<dbReference type="InterPro" id="IPR025392">
    <property type="entry name" value="DUF4124"/>
</dbReference>
<feature type="region of interest" description="Disordered" evidence="1">
    <location>
        <begin position="264"/>
        <end position="293"/>
    </location>
</feature>
<feature type="compositionally biased region" description="Basic and acidic residues" evidence="1">
    <location>
        <begin position="57"/>
        <end position="77"/>
    </location>
</feature>
<dbReference type="Proteomes" id="UP000278180">
    <property type="component" value="Unassembled WGS sequence"/>
</dbReference>
<feature type="region of interest" description="Disordered" evidence="1">
    <location>
        <begin position="1"/>
        <end position="84"/>
    </location>
</feature>
<accession>A0A3M5J1R7</accession>
<feature type="transmembrane region" description="Helical" evidence="2">
    <location>
        <begin position="91"/>
        <end position="112"/>
    </location>
</feature>
<gene>
    <name evidence="4" type="ORF">ALP51_05156</name>
</gene>
<evidence type="ECO:0000256" key="1">
    <source>
        <dbReference type="SAM" id="MobiDB-lite"/>
    </source>
</evidence>
<keyword evidence="2" id="KW-1133">Transmembrane helix</keyword>
<proteinExistence type="predicted"/>
<evidence type="ECO:0000259" key="3">
    <source>
        <dbReference type="Pfam" id="PF13511"/>
    </source>
</evidence>
<evidence type="ECO:0000256" key="2">
    <source>
        <dbReference type="SAM" id="Phobius"/>
    </source>
</evidence>
<dbReference type="EMBL" id="RBTE01000615">
    <property type="protein sequence ID" value="RMT16880.1"/>
    <property type="molecule type" value="Genomic_DNA"/>
</dbReference>
<name>A0A3M5J1R7_PSESS</name>
<sequence>MTCQQRHVHHWREDPAASATDSQPATAAGRQPVRAALQPAALSSGQHRSRRAQFRGSGERRRADHSAERDHYADHSTRAPRQTMNRHRMHSALICLLLLIALPAAADVYTYIDAQGNRVFTDQPRKNATRVDIPPSNNMTGTPPTRTLKAHPAKPAVQPMFHYQLLRILVPEPDATLVNPSGDLIVTVTSEPVLQPGHSYRLLLDGVAVGEAGRSPVFPLSNVDRGTHQLSVEIFDELGRVLEKTPNQPFHVQRISLAQKRATHPCKEDDYGVRPECPLRDKPEPKSSILPFF</sequence>
<dbReference type="Pfam" id="PF13511">
    <property type="entry name" value="DUF4124"/>
    <property type="match status" value="1"/>
</dbReference>
<feature type="compositionally biased region" description="Basic and acidic residues" evidence="1">
    <location>
        <begin position="265"/>
        <end position="285"/>
    </location>
</feature>